<dbReference type="GeneID" id="80877582"/>
<dbReference type="EMBL" id="CP115613">
    <property type="protein sequence ID" value="WBW75595.1"/>
    <property type="molecule type" value="Genomic_DNA"/>
</dbReference>
<sequence length="101" mass="12024">MEQNSRTDTKFLLIFKEIPFLKSETEQNDRFVLNCLPIYVKEQLSISCINARFQKLSTALLIITLLLFCYSLCFLWFHVRLITRLYHEQVYRLTITPLTSS</sequence>
<keyword evidence="1" id="KW-0812">Transmembrane</keyword>
<keyword evidence="1" id="KW-1133">Transmembrane helix</keyword>
<evidence type="ECO:0000256" key="1">
    <source>
        <dbReference type="SAM" id="Phobius"/>
    </source>
</evidence>
<dbReference type="KEGG" id="som:SOMG_04106"/>
<dbReference type="RefSeq" id="XP_056039838.1">
    <property type="nucleotide sequence ID" value="XM_056182893.1"/>
</dbReference>
<name>A0AAE9WH04_9SCHI</name>
<organism evidence="2 3">
    <name type="scientific">Schizosaccharomyces osmophilus</name>
    <dbReference type="NCBI Taxonomy" id="2545709"/>
    <lineage>
        <taxon>Eukaryota</taxon>
        <taxon>Fungi</taxon>
        <taxon>Dikarya</taxon>
        <taxon>Ascomycota</taxon>
        <taxon>Taphrinomycotina</taxon>
        <taxon>Schizosaccharomycetes</taxon>
        <taxon>Schizosaccharomycetales</taxon>
        <taxon>Schizosaccharomycetaceae</taxon>
        <taxon>Schizosaccharomyces</taxon>
    </lineage>
</organism>
<reference evidence="2 3" key="1">
    <citation type="journal article" date="2023" name="G3 (Bethesda)">
        <title>A high-quality reference genome for the fission yeast Schizosaccharomyces osmophilus.</title>
        <authorList>
            <person name="Jia G.S."/>
            <person name="Zhang W.C."/>
            <person name="Liang Y."/>
            <person name="Liu X.H."/>
            <person name="Rhind N."/>
            <person name="Pidoux A."/>
            <person name="Brysch-Herzberg M."/>
            <person name="Du L.L."/>
        </authorList>
    </citation>
    <scope>NUCLEOTIDE SEQUENCE [LARGE SCALE GENOMIC DNA]</scope>
    <source>
        <strain evidence="2 3">CBS 15793</strain>
    </source>
</reference>
<evidence type="ECO:0000313" key="2">
    <source>
        <dbReference type="EMBL" id="WBW75595.1"/>
    </source>
</evidence>
<dbReference type="AlphaFoldDB" id="A0AAE9WH04"/>
<keyword evidence="1" id="KW-0472">Membrane</keyword>
<gene>
    <name evidence="2" type="ORF">SOMG_04106</name>
</gene>
<protein>
    <submittedName>
        <fullName evidence="2">Uncharacterized protein</fullName>
    </submittedName>
</protein>
<dbReference type="Proteomes" id="UP001212411">
    <property type="component" value="Chromosome 3"/>
</dbReference>
<feature type="transmembrane region" description="Helical" evidence="1">
    <location>
        <begin position="59"/>
        <end position="79"/>
    </location>
</feature>
<evidence type="ECO:0000313" key="3">
    <source>
        <dbReference type="Proteomes" id="UP001212411"/>
    </source>
</evidence>
<accession>A0AAE9WH04</accession>
<keyword evidence="3" id="KW-1185">Reference proteome</keyword>
<proteinExistence type="predicted"/>